<dbReference type="AlphaFoldDB" id="A0A9W9BIH6"/>
<feature type="region of interest" description="Disordered" evidence="1">
    <location>
        <begin position="18"/>
        <end position="76"/>
    </location>
</feature>
<accession>A0A9W9BIH6</accession>
<proteinExistence type="predicted"/>
<dbReference type="RefSeq" id="XP_056031915.1">
    <property type="nucleotide sequence ID" value="XM_056171023.1"/>
</dbReference>
<comment type="caution">
    <text evidence="2">The sequence shown here is derived from an EMBL/GenBank/DDBJ whole genome shotgun (WGS) entry which is preliminary data.</text>
</comment>
<evidence type="ECO:0000313" key="2">
    <source>
        <dbReference type="EMBL" id="KAJ4862859.1"/>
    </source>
</evidence>
<feature type="compositionally biased region" description="Basic residues" evidence="1">
    <location>
        <begin position="43"/>
        <end position="54"/>
    </location>
</feature>
<sequence>MDVRQFFDETLRLLGVEGGAAASGSGGGGGPERDGGCRGGGKGGRRRSKPKKKKEGGEGGKEQKKRKEEGGGRIKLRGGVYKVPAGYRGGRGAGGTLSREQLRGVLALGLVPEEKKEEEEEEEVTNLYQGLC</sequence>
<evidence type="ECO:0000256" key="1">
    <source>
        <dbReference type="SAM" id="MobiDB-lite"/>
    </source>
</evidence>
<reference evidence="2" key="1">
    <citation type="submission" date="2022-09" db="EMBL/GenBank/DDBJ databases">
        <title>Chromosome-level assembly of Trichoderma breve T069, a fungus used in development of biopesticide product.</title>
        <authorList>
            <person name="Lin R."/>
            <person name="Liu T."/>
        </authorList>
    </citation>
    <scope>NUCLEOTIDE SEQUENCE</scope>
    <source>
        <strain evidence="2">T069</strain>
    </source>
</reference>
<organism evidence="2 3">
    <name type="scientific">Trichoderma breve</name>
    <dbReference type="NCBI Taxonomy" id="2034170"/>
    <lineage>
        <taxon>Eukaryota</taxon>
        <taxon>Fungi</taxon>
        <taxon>Dikarya</taxon>
        <taxon>Ascomycota</taxon>
        <taxon>Pezizomycotina</taxon>
        <taxon>Sordariomycetes</taxon>
        <taxon>Hypocreomycetidae</taxon>
        <taxon>Hypocreales</taxon>
        <taxon>Hypocreaceae</taxon>
        <taxon>Trichoderma</taxon>
    </lineage>
</organism>
<name>A0A9W9BIH6_9HYPO</name>
<protein>
    <submittedName>
        <fullName evidence="2">Uncharacterized protein</fullName>
    </submittedName>
</protein>
<gene>
    <name evidence="2" type="ORF">T069G_03813</name>
</gene>
<dbReference type="EMBL" id="JAOPEN010000002">
    <property type="protein sequence ID" value="KAJ4862859.1"/>
    <property type="molecule type" value="Genomic_DNA"/>
</dbReference>
<dbReference type="GeneID" id="80865711"/>
<dbReference type="Proteomes" id="UP001140511">
    <property type="component" value="Unassembled WGS sequence"/>
</dbReference>
<feature type="compositionally biased region" description="Basic and acidic residues" evidence="1">
    <location>
        <begin position="55"/>
        <end position="72"/>
    </location>
</feature>
<keyword evidence="3" id="KW-1185">Reference proteome</keyword>
<evidence type="ECO:0000313" key="3">
    <source>
        <dbReference type="Proteomes" id="UP001140511"/>
    </source>
</evidence>